<dbReference type="EMBL" id="LANP01000042">
    <property type="protein sequence ID" value="KJV54575.1"/>
    <property type="molecule type" value="Genomic_DNA"/>
</dbReference>
<dbReference type="RefSeq" id="WP_156961320.1">
    <property type="nucleotide sequence ID" value="NZ_LANP01000042.1"/>
</dbReference>
<dbReference type="PATRIC" id="fig|1359168.3.peg.992"/>
<dbReference type="AlphaFoldDB" id="A0A0F3MFS6"/>
<organism evidence="1 2">
    <name type="scientific">Orientia chuto str. Dubai</name>
    <dbReference type="NCBI Taxonomy" id="1359168"/>
    <lineage>
        <taxon>Bacteria</taxon>
        <taxon>Pseudomonadati</taxon>
        <taxon>Pseudomonadota</taxon>
        <taxon>Alphaproteobacteria</taxon>
        <taxon>Rickettsiales</taxon>
        <taxon>Rickettsiaceae</taxon>
        <taxon>Rickettsieae</taxon>
        <taxon>Orientia</taxon>
    </lineage>
</organism>
<sequence length="53" mass="6296">MYPLEVADYSFDTDTIITAILHNTLEDKSYKRNAEAYLVKKLQNKFQTLLELW</sequence>
<comment type="caution">
    <text evidence="1">The sequence shown here is derived from an EMBL/GenBank/DDBJ whole genome shotgun (WGS) entry which is preliminary data.</text>
</comment>
<name>A0A0F3MFS6_9RICK</name>
<proteinExistence type="predicted"/>
<dbReference type="Proteomes" id="UP000033616">
    <property type="component" value="Unassembled WGS sequence"/>
</dbReference>
<reference evidence="1 2" key="1">
    <citation type="submission" date="2015-02" db="EMBL/GenBank/DDBJ databases">
        <title>Genome Sequencing of Rickettsiales.</title>
        <authorList>
            <person name="Daugherty S.C."/>
            <person name="Su Q."/>
            <person name="Abolude K."/>
            <person name="Beier-Sexton M."/>
            <person name="Carlyon J.A."/>
            <person name="Carter R."/>
            <person name="Day N.P."/>
            <person name="Dumler S.J."/>
            <person name="Dyachenko V."/>
            <person name="Godinez A."/>
            <person name="Kurtti T.J."/>
            <person name="Lichay M."/>
            <person name="Mullins K.E."/>
            <person name="Ott S."/>
            <person name="Pappas-Brown V."/>
            <person name="Paris D.H."/>
            <person name="Patel P."/>
            <person name="Richards A.L."/>
            <person name="Sadzewicz L."/>
            <person name="Sears K."/>
            <person name="Seidman D."/>
            <person name="Sengamalay N."/>
            <person name="Stenos J."/>
            <person name="Tallon L.J."/>
            <person name="Vincent G."/>
            <person name="Fraser C.M."/>
            <person name="Munderloh U."/>
            <person name="Dunning-Hotopp J.C."/>
        </authorList>
    </citation>
    <scope>NUCLEOTIDE SEQUENCE [LARGE SCALE GENOMIC DNA]</scope>
    <source>
        <strain evidence="1 2">Fuller</strain>
    </source>
</reference>
<protein>
    <submittedName>
        <fullName evidence="1">SpoT-like ppGpp hydrolase domain protein</fullName>
    </submittedName>
</protein>
<evidence type="ECO:0000313" key="1">
    <source>
        <dbReference type="EMBL" id="KJV54575.1"/>
    </source>
</evidence>
<accession>A0A0F3MFS6</accession>
<gene>
    <name evidence="1" type="primary">spoT23</name>
    <name evidence="1" type="ORF">OCHUTO_1123</name>
</gene>
<keyword evidence="1" id="KW-0378">Hydrolase</keyword>
<keyword evidence="2" id="KW-1185">Reference proteome</keyword>
<evidence type="ECO:0000313" key="2">
    <source>
        <dbReference type="Proteomes" id="UP000033616"/>
    </source>
</evidence>
<dbReference type="GO" id="GO:0016787">
    <property type="term" value="F:hydrolase activity"/>
    <property type="evidence" value="ECO:0007669"/>
    <property type="project" value="UniProtKB-KW"/>
</dbReference>